<dbReference type="EMBL" id="GAIX01012078">
    <property type="protein sequence ID" value="JAA80482.1"/>
    <property type="molecule type" value="Transcribed_RNA"/>
</dbReference>
<sequence>MTGLLPRASPYHFYKTNHTKGESLLILQYLHKETVRSSTDPPLLRKPRQTVGLISVVILLNINKNKKASVCYGNVRFVTLCVACAARSPRVLRSCARVTYQVWHSLRVCLNAPGAAPRTTRSRATIYTLLRSTLYILINNSNI</sequence>
<name>S4PTG5_9NEOP</name>
<proteinExistence type="predicted"/>
<reference evidence="1" key="1">
    <citation type="journal article" date="2013" name="BMC Genomics">
        <title>Unscrambling butterfly oogenesis.</title>
        <authorList>
            <person name="Carter J.M."/>
            <person name="Baker S.C."/>
            <person name="Pink R."/>
            <person name="Carter D.R."/>
            <person name="Collins A."/>
            <person name="Tomlin J."/>
            <person name="Gibbs M."/>
            <person name="Breuker C.J."/>
        </authorList>
    </citation>
    <scope>NUCLEOTIDE SEQUENCE</scope>
    <source>
        <tissue evidence="1">Ovary</tissue>
    </source>
</reference>
<accession>S4PTG5</accession>
<reference evidence="1" key="2">
    <citation type="submission" date="2013-05" db="EMBL/GenBank/DDBJ databases">
        <authorList>
            <person name="Carter J.-M."/>
            <person name="Baker S.C."/>
            <person name="Pink R."/>
            <person name="Carter D.R.F."/>
            <person name="Collins A."/>
            <person name="Tomlin J."/>
            <person name="Gibbs M."/>
            <person name="Breuker C.J."/>
        </authorList>
    </citation>
    <scope>NUCLEOTIDE SEQUENCE</scope>
    <source>
        <tissue evidence="1">Ovary</tissue>
    </source>
</reference>
<protein>
    <submittedName>
        <fullName evidence="1">Uncharacterized protein</fullName>
    </submittedName>
</protein>
<evidence type="ECO:0000313" key="1">
    <source>
        <dbReference type="EMBL" id="JAA80482.1"/>
    </source>
</evidence>
<dbReference type="AlphaFoldDB" id="S4PTG5"/>
<organism evidence="1">
    <name type="scientific">Pararge aegeria</name>
    <name type="common">speckled wood butterfly</name>
    <dbReference type="NCBI Taxonomy" id="116150"/>
    <lineage>
        <taxon>Eukaryota</taxon>
        <taxon>Metazoa</taxon>
        <taxon>Ecdysozoa</taxon>
        <taxon>Arthropoda</taxon>
        <taxon>Hexapoda</taxon>
        <taxon>Insecta</taxon>
        <taxon>Pterygota</taxon>
        <taxon>Neoptera</taxon>
        <taxon>Endopterygota</taxon>
        <taxon>Lepidoptera</taxon>
        <taxon>Glossata</taxon>
        <taxon>Ditrysia</taxon>
        <taxon>Papilionoidea</taxon>
        <taxon>Nymphalidae</taxon>
        <taxon>Satyrinae</taxon>
        <taxon>Satyrini</taxon>
        <taxon>Parargina</taxon>
        <taxon>Pararge</taxon>
    </lineage>
</organism>